<dbReference type="PANTHER" id="PTHR23501">
    <property type="entry name" value="MAJOR FACILITATOR SUPERFAMILY"/>
    <property type="match status" value="1"/>
</dbReference>
<dbReference type="Gene3D" id="1.20.1250.20">
    <property type="entry name" value="MFS general substrate transporter like domains"/>
    <property type="match status" value="2"/>
</dbReference>
<comment type="subcellular location">
    <subcellularLocation>
        <location evidence="1">Membrane</location>
        <topology evidence="1">Multi-pass membrane protein</topology>
    </subcellularLocation>
</comment>
<evidence type="ECO:0000313" key="11">
    <source>
        <dbReference type="EMBL" id="EMF13178.1"/>
    </source>
</evidence>
<feature type="transmembrane region" description="Helical" evidence="9">
    <location>
        <begin position="584"/>
        <end position="602"/>
    </location>
</feature>
<keyword evidence="5 9" id="KW-1133">Transmembrane helix</keyword>
<keyword evidence="7 9" id="KW-0472">Membrane</keyword>
<feature type="domain" description="Major facilitator superfamily (MFS) profile" evidence="10">
    <location>
        <begin position="94"/>
        <end position="606"/>
    </location>
</feature>
<feature type="compositionally biased region" description="Acidic residues" evidence="8">
    <location>
        <begin position="647"/>
        <end position="659"/>
    </location>
</feature>
<organism evidence="11 12">
    <name type="scientific">Sphaerulina musiva (strain SO2202)</name>
    <name type="common">Poplar stem canker fungus</name>
    <name type="synonym">Septoria musiva</name>
    <dbReference type="NCBI Taxonomy" id="692275"/>
    <lineage>
        <taxon>Eukaryota</taxon>
        <taxon>Fungi</taxon>
        <taxon>Dikarya</taxon>
        <taxon>Ascomycota</taxon>
        <taxon>Pezizomycotina</taxon>
        <taxon>Dothideomycetes</taxon>
        <taxon>Dothideomycetidae</taxon>
        <taxon>Mycosphaerellales</taxon>
        <taxon>Mycosphaerellaceae</taxon>
        <taxon>Sphaerulina</taxon>
    </lineage>
</organism>
<evidence type="ECO:0000256" key="6">
    <source>
        <dbReference type="ARBA" id="ARBA00023065"/>
    </source>
</evidence>
<feature type="transmembrane region" description="Helical" evidence="9">
    <location>
        <begin position="307"/>
        <end position="325"/>
    </location>
</feature>
<dbReference type="FunFam" id="1.20.1250.20:FF:000197">
    <property type="entry name" value="Siderophore iron transporter 1"/>
    <property type="match status" value="1"/>
</dbReference>
<proteinExistence type="inferred from homology"/>
<feature type="compositionally biased region" description="Basic and acidic residues" evidence="8">
    <location>
        <begin position="62"/>
        <end position="74"/>
    </location>
</feature>
<dbReference type="InterPro" id="IPR020846">
    <property type="entry name" value="MFS_dom"/>
</dbReference>
<dbReference type="eggNOG" id="KOG0254">
    <property type="taxonomic scope" value="Eukaryota"/>
</dbReference>
<feature type="transmembrane region" description="Helical" evidence="9">
    <location>
        <begin position="508"/>
        <end position="529"/>
    </location>
</feature>
<dbReference type="PANTHER" id="PTHR23501:SF87">
    <property type="entry name" value="SIDEROPHORE IRON TRANSPORTER 2"/>
    <property type="match status" value="1"/>
</dbReference>
<evidence type="ECO:0000256" key="4">
    <source>
        <dbReference type="ARBA" id="ARBA00022692"/>
    </source>
</evidence>
<dbReference type="SUPFAM" id="SSF103473">
    <property type="entry name" value="MFS general substrate transporter"/>
    <property type="match status" value="1"/>
</dbReference>
<evidence type="ECO:0000313" key="12">
    <source>
        <dbReference type="Proteomes" id="UP000016931"/>
    </source>
</evidence>
<protein>
    <submittedName>
        <fullName evidence="11">Siderochrome-iron transporter</fullName>
    </submittedName>
</protein>
<dbReference type="InterPro" id="IPR036259">
    <property type="entry name" value="MFS_trans_sf"/>
</dbReference>
<dbReference type="Proteomes" id="UP000016931">
    <property type="component" value="Unassembled WGS sequence"/>
</dbReference>
<keyword evidence="3" id="KW-0813">Transport</keyword>
<feature type="transmembrane region" description="Helical" evidence="9">
    <location>
        <begin position="416"/>
        <end position="437"/>
    </location>
</feature>
<accession>M3CHA1</accession>
<dbReference type="Pfam" id="PF07690">
    <property type="entry name" value="MFS_1"/>
    <property type="match status" value="1"/>
</dbReference>
<dbReference type="AlphaFoldDB" id="M3CHA1"/>
<gene>
    <name evidence="11" type="ORF">SEPMUDRAFT_148553</name>
</gene>
<dbReference type="GeneID" id="27902132"/>
<reference evidence="11 12" key="1">
    <citation type="journal article" date="2012" name="PLoS Pathog.">
        <title>Diverse lifestyles and strategies of plant pathogenesis encoded in the genomes of eighteen Dothideomycetes fungi.</title>
        <authorList>
            <person name="Ohm R.A."/>
            <person name="Feau N."/>
            <person name="Henrissat B."/>
            <person name="Schoch C.L."/>
            <person name="Horwitz B.A."/>
            <person name="Barry K.W."/>
            <person name="Condon B.J."/>
            <person name="Copeland A.C."/>
            <person name="Dhillon B."/>
            <person name="Glaser F."/>
            <person name="Hesse C.N."/>
            <person name="Kosti I."/>
            <person name="LaButti K."/>
            <person name="Lindquist E.A."/>
            <person name="Lucas S."/>
            <person name="Salamov A.A."/>
            <person name="Bradshaw R.E."/>
            <person name="Ciuffetti L."/>
            <person name="Hamelin R.C."/>
            <person name="Kema G.H.J."/>
            <person name="Lawrence C."/>
            <person name="Scott J.A."/>
            <person name="Spatafora J.W."/>
            <person name="Turgeon B.G."/>
            <person name="de Wit P.J.G.M."/>
            <person name="Zhong S."/>
            <person name="Goodwin S.B."/>
            <person name="Grigoriev I.V."/>
        </authorList>
    </citation>
    <scope>NUCLEOTIDE SEQUENCE [LARGE SCALE GENOMIC DNA]</scope>
    <source>
        <strain evidence="11 12">SO2202</strain>
    </source>
</reference>
<dbReference type="InterPro" id="IPR011701">
    <property type="entry name" value="MFS"/>
</dbReference>
<evidence type="ECO:0000259" key="10">
    <source>
        <dbReference type="PROSITE" id="PS50850"/>
    </source>
</evidence>
<name>M3CHA1_SPHMS</name>
<feature type="transmembrane region" description="Helical" evidence="9">
    <location>
        <begin position="337"/>
        <end position="354"/>
    </location>
</feature>
<dbReference type="GO" id="GO:0015343">
    <property type="term" value="F:siderophore-iron transmembrane transporter activity"/>
    <property type="evidence" value="ECO:0007669"/>
    <property type="project" value="TreeGrafter"/>
</dbReference>
<feature type="transmembrane region" description="Helical" evidence="9">
    <location>
        <begin position="161"/>
        <end position="180"/>
    </location>
</feature>
<feature type="transmembrane region" description="Helical" evidence="9">
    <location>
        <begin position="131"/>
        <end position="149"/>
    </location>
</feature>
<feature type="region of interest" description="Disordered" evidence="8">
    <location>
        <begin position="1"/>
        <end position="78"/>
    </location>
</feature>
<sequence length="673" mass="72738">MVSNYGTLLHPSSEGTDAADVERGPGPGAAPASAVDTPSSSVIAPSYKREQNGSQPLSDADDERRSIMSERSHESGQAGVKRVEAISSTWSKTGLYMAYVGVALLAYATSLEGQTTTNLTIFATSAFKSHSMVSTVLVIQGVVLSVVKPPMAKVADVFGRFEAFGLSILFYIVGFIQQAASNNVETYAAAQIFYSAGSTGLQILIQVFIADTSDLVNRALCSTIPDIPFLVNVWLGPAIAERILKNLSWRWGYGIWSVVLPVAFLPLALALIVNQRKAALRGILPESPFKGESAWEIIKTLWFEMDAFGLALICVAFTLILIPLTLASKAGWSNPNLVTMLVIGAACLIAIPFWERNKTLAPHAFFPRSFWRNRTLLCGLGLSFFYFMAFYLSVYPYFQSYLLVVQDLPLTTAGRIVQTFTFTSTVTAIITSIAIKYTKTYKKFMVAGTILYVIGLGLMIHYRTEESTPAMIVGTQIFLGVGGSLAHVPAQLGVQASASHSEVAAATALFLTFLEIGGAVGSGISGAIWTSNVPKKLALYLPPETKDMADAIYGNITLAARGWPMGSPTRDAINLAYQETMTKILTVAVFVALPCIVLAFMMHDYKLDEIDQGVKGVVIGATQDRADHGDEELAGPSTHRLTRSSGEYEEVDDLGDVSDESQNSRTRLIRKSS</sequence>
<feature type="transmembrane region" description="Helical" evidence="9">
    <location>
        <begin position="468"/>
        <end position="488"/>
    </location>
</feature>
<dbReference type="HOGENOM" id="CLU_012970_2_0_1"/>
<evidence type="ECO:0000256" key="9">
    <source>
        <dbReference type="SAM" id="Phobius"/>
    </source>
</evidence>
<dbReference type="GO" id="GO:0005886">
    <property type="term" value="C:plasma membrane"/>
    <property type="evidence" value="ECO:0007669"/>
    <property type="project" value="TreeGrafter"/>
</dbReference>
<evidence type="ECO:0000256" key="3">
    <source>
        <dbReference type="ARBA" id="ARBA00022448"/>
    </source>
</evidence>
<evidence type="ECO:0000256" key="5">
    <source>
        <dbReference type="ARBA" id="ARBA00022989"/>
    </source>
</evidence>
<dbReference type="OMA" id="PWKGKGL"/>
<feature type="transmembrane region" description="Helical" evidence="9">
    <location>
        <begin position="251"/>
        <end position="273"/>
    </location>
</feature>
<keyword evidence="12" id="KW-1185">Reference proteome</keyword>
<dbReference type="RefSeq" id="XP_016761299.1">
    <property type="nucleotide sequence ID" value="XM_016904995.1"/>
</dbReference>
<comment type="similarity">
    <text evidence="2">Belongs to the major facilitator superfamily.</text>
</comment>
<keyword evidence="4 9" id="KW-0812">Transmembrane</keyword>
<dbReference type="PROSITE" id="PS50850">
    <property type="entry name" value="MFS"/>
    <property type="match status" value="1"/>
</dbReference>
<evidence type="ECO:0000256" key="8">
    <source>
        <dbReference type="SAM" id="MobiDB-lite"/>
    </source>
</evidence>
<evidence type="ECO:0000256" key="2">
    <source>
        <dbReference type="ARBA" id="ARBA00008335"/>
    </source>
</evidence>
<feature type="region of interest" description="Disordered" evidence="8">
    <location>
        <begin position="626"/>
        <end position="673"/>
    </location>
</feature>
<dbReference type="EMBL" id="KB456263">
    <property type="protein sequence ID" value="EMF13178.1"/>
    <property type="molecule type" value="Genomic_DNA"/>
</dbReference>
<evidence type="ECO:0000256" key="1">
    <source>
        <dbReference type="ARBA" id="ARBA00004141"/>
    </source>
</evidence>
<dbReference type="OrthoDB" id="2241241at2759"/>
<feature type="transmembrane region" description="Helical" evidence="9">
    <location>
        <begin position="192"/>
        <end position="210"/>
    </location>
</feature>
<evidence type="ECO:0000256" key="7">
    <source>
        <dbReference type="ARBA" id="ARBA00023136"/>
    </source>
</evidence>
<feature type="transmembrane region" description="Helical" evidence="9">
    <location>
        <begin position="375"/>
        <end position="396"/>
    </location>
</feature>
<keyword evidence="6" id="KW-0406">Ion transport</keyword>
<feature type="transmembrane region" description="Helical" evidence="9">
    <location>
        <begin position="444"/>
        <end position="462"/>
    </location>
</feature>